<dbReference type="PANTHER" id="PTHR12452:SF0">
    <property type="entry name" value="THIOREDOXIN DOMAIN-CONTAINING PROTEIN 17"/>
    <property type="match status" value="1"/>
</dbReference>
<evidence type="ECO:0000313" key="5">
    <source>
        <dbReference type="Proteomes" id="UP000315522"/>
    </source>
</evidence>
<protein>
    <submittedName>
        <fullName evidence="4">Thioredoxin-like protein</fullName>
    </submittedName>
</protein>
<feature type="compositionally biased region" description="Low complexity" evidence="2">
    <location>
        <begin position="9"/>
        <end position="23"/>
    </location>
</feature>
<organism evidence="4 5">
    <name type="scientific">Lachnellula willkommii</name>
    <dbReference type="NCBI Taxonomy" id="215461"/>
    <lineage>
        <taxon>Eukaryota</taxon>
        <taxon>Fungi</taxon>
        <taxon>Dikarya</taxon>
        <taxon>Ascomycota</taxon>
        <taxon>Pezizomycotina</taxon>
        <taxon>Leotiomycetes</taxon>
        <taxon>Helotiales</taxon>
        <taxon>Lachnaceae</taxon>
        <taxon>Lachnellula</taxon>
    </lineage>
</organism>
<feature type="domain" description="Thioredoxin" evidence="3">
    <location>
        <begin position="20"/>
        <end position="101"/>
    </location>
</feature>
<reference evidence="4 5" key="1">
    <citation type="submission" date="2018-05" db="EMBL/GenBank/DDBJ databases">
        <title>Genome sequencing and assembly of the regulated plant pathogen Lachnellula willkommii and related sister species for the development of diagnostic species identification markers.</title>
        <authorList>
            <person name="Giroux E."/>
            <person name="Bilodeau G."/>
        </authorList>
    </citation>
    <scope>NUCLEOTIDE SEQUENCE [LARGE SCALE GENOMIC DNA]</scope>
    <source>
        <strain evidence="4 5">CBS 172.35</strain>
    </source>
</reference>
<dbReference type="InterPro" id="IPR010357">
    <property type="entry name" value="TXNDC17_dom"/>
</dbReference>
<evidence type="ECO:0000259" key="3">
    <source>
        <dbReference type="Pfam" id="PF06110"/>
    </source>
</evidence>
<dbReference type="PANTHER" id="PTHR12452">
    <property type="entry name" value="42-9-9 PROTEIN-RELATED"/>
    <property type="match status" value="1"/>
</dbReference>
<dbReference type="AlphaFoldDB" id="A0A559M299"/>
<dbReference type="SUPFAM" id="SSF52833">
    <property type="entry name" value="Thioredoxin-like"/>
    <property type="match status" value="1"/>
</dbReference>
<gene>
    <name evidence="4" type="ORF">LAWI1_G006564</name>
</gene>
<proteinExistence type="inferred from homology"/>
<dbReference type="EMBL" id="QGML01002756">
    <property type="protein sequence ID" value="TVY87097.1"/>
    <property type="molecule type" value="Genomic_DNA"/>
</dbReference>
<comment type="caution">
    <text evidence="4">The sequence shown here is derived from an EMBL/GenBank/DDBJ whole genome shotgun (WGS) entry which is preliminary data.</text>
</comment>
<dbReference type="Gene3D" id="3.40.30.10">
    <property type="entry name" value="Glutaredoxin"/>
    <property type="match status" value="1"/>
</dbReference>
<accession>A0A559M299</accession>
<feature type="region of interest" description="Disordered" evidence="2">
    <location>
        <begin position="1"/>
        <end position="23"/>
    </location>
</feature>
<evidence type="ECO:0000256" key="2">
    <source>
        <dbReference type="SAM" id="MobiDB-lite"/>
    </source>
</evidence>
<dbReference type="InterPro" id="IPR036249">
    <property type="entry name" value="Thioredoxin-like_sf"/>
</dbReference>
<dbReference type="GO" id="GO:0005829">
    <property type="term" value="C:cytosol"/>
    <property type="evidence" value="ECO:0007669"/>
    <property type="project" value="TreeGrafter"/>
</dbReference>
<dbReference type="Proteomes" id="UP000315522">
    <property type="component" value="Unassembled WGS sequence"/>
</dbReference>
<evidence type="ECO:0000256" key="1">
    <source>
        <dbReference type="ARBA" id="ARBA00008987"/>
    </source>
</evidence>
<comment type="similarity">
    <text evidence="1">Belongs to the thioredoxin family.</text>
</comment>
<evidence type="ECO:0000313" key="4">
    <source>
        <dbReference type="EMBL" id="TVY87097.1"/>
    </source>
</evidence>
<name>A0A559M299_9HELO</name>
<dbReference type="Pfam" id="PF06110">
    <property type="entry name" value="TXD17-like_Trx"/>
    <property type="match status" value="1"/>
</dbReference>
<dbReference type="InterPro" id="IPR045108">
    <property type="entry name" value="TXNDC17-like"/>
</dbReference>
<keyword evidence="5" id="KW-1185">Reference proteome</keyword>
<dbReference type="GO" id="GO:0047134">
    <property type="term" value="F:protein-disulfide reductase [NAD(P)H] activity"/>
    <property type="evidence" value="ECO:0007669"/>
    <property type="project" value="InterPro"/>
</dbReference>
<sequence length="139" mass="15567">MPLQVSTESPSAIAQSLESSSSTPSFLVVYASHVDGRSWCGDCREAEPLVDAKFADRADDVKVVYAGQKDEWRKAENPWKQAPFSVTNLPTLIKVTGNASVKPRRQGVDKWERLVEEDVYNQKKLDAFVGPKTKQEQRL</sequence>